<reference evidence="2" key="1">
    <citation type="journal article" date="2022" name="bioRxiv">
        <title>Sequencing and chromosome-scale assembly of the giantPleurodeles waltlgenome.</title>
        <authorList>
            <person name="Brown T."/>
            <person name="Elewa A."/>
            <person name="Iarovenko S."/>
            <person name="Subramanian E."/>
            <person name="Araus A.J."/>
            <person name="Petzold A."/>
            <person name="Susuki M."/>
            <person name="Suzuki K.-i.T."/>
            <person name="Hayashi T."/>
            <person name="Toyoda A."/>
            <person name="Oliveira C."/>
            <person name="Osipova E."/>
            <person name="Leigh N.D."/>
            <person name="Simon A."/>
            <person name="Yun M.H."/>
        </authorList>
    </citation>
    <scope>NUCLEOTIDE SEQUENCE</scope>
    <source>
        <strain evidence="2">20211129_DDA</strain>
        <tissue evidence="2">Liver</tissue>
    </source>
</reference>
<name>A0AAV7UIA4_PLEWA</name>
<sequence length="183" mass="18510">MARLGKKATASAAAGSAWPPDLRLMLRTSPRGRGGDPEWKQAHRGWIGLGPENPGRVSPGERTPSGPGCGPCGIVTGHPARKPEGGEGGRPGRSGCPRSGPVLRCAAAAVIRHQSALQQNVPAGAAGDGCSRGCGRACCGSPRTPGARMLEALVAEGTHEECGAAPVWFPGPPPELDFSLTGA</sequence>
<feature type="region of interest" description="Disordered" evidence="1">
    <location>
        <begin position="25"/>
        <end position="96"/>
    </location>
</feature>
<evidence type="ECO:0000313" key="2">
    <source>
        <dbReference type="EMBL" id="KAJ1188361.1"/>
    </source>
</evidence>
<protein>
    <submittedName>
        <fullName evidence="2">Uncharacterized protein</fullName>
    </submittedName>
</protein>
<evidence type="ECO:0000313" key="3">
    <source>
        <dbReference type="Proteomes" id="UP001066276"/>
    </source>
</evidence>
<proteinExistence type="predicted"/>
<comment type="caution">
    <text evidence="2">The sequence shown here is derived from an EMBL/GenBank/DDBJ whole genome shotgun (WGS) entry which is preliminary data.</text>
</comment>
<keyword evidence="3" id="KW-1185">Reference proteome</keyword>
<dbReference type="AlphaFoldDB" id="A0AAV7UIA4"/>
<accession>A0AAV7UIA4</accession>
<dbReference type="EMBL" id="JANPWB010000005">
    <property type="protein sequence ID" value="KAJ1188361.1"/>
    <property type="molecule type" value="Genomic_DNA"/>
</dbReference>
<gene>
    <name evidence="2" type="ORF">NDU88_005122</name>
</gene>
<organism evidence="2 3">
    <name type="scientific">Pleurodeles waltl</name>
    <name type="common">Iberian ribbed newt</name>
    <dbReference type="NCBI Taxonomy" id="8319"/>
    <lineage>
        <taxon>Eukaryota</taxon>
        <taxon>Metazoa</taxon>
        <taxon>Chordata</taxon>
        <taxon>Craniata</taxon>
        <taxon>Vertebrata</taxon>
        <taxon>Euteleostomi</taxon>
        <taxon>Amphibia</taxon>
        <taxon>Batrachia</taxon>
        <taxon>Caudata</taxon>
        <taxon>Salamandroidea</taxon>
        <taxon>Salamandridae</taxon>
        <taxon>Pleurodelinae</taxon>
        <taxon>Pleurodeles</taxon>
    </lineage>
</organism>
<dbReference type="Proteomes" id="UP001066276">
    <property type="component" value="Chromosome 3_1"/>
</dbReference>
<evidence type="ECO:0000256" key="1">
    <source>
        <dbReference type="SAM" id="MobiDB-lite"/>
    </source>
</evidence>